<dbReference type="EMBL" id="VSSQ01141639">
    <property type="protein sequence ID" value="MPN62933.1"/>
    <property type="molecule type" value="Genomic_DNA"/>
</dbReference>
<organism evidence="1">
    <name type="scientific">bioreactor metagenome</name>
    <dbReference type="NCBI Taxonomy" id="1076179"/>
    <lineage>
        <taxon>unclassified sequences</taxon>
        <taxon>metagenomes</taxon>
        <taxon>ecological metagenomes</taxon>
    </lineage>
</organism>
<sequence length="105" mass="11599">MDTSAGLCLGHPLHPMYPGFVFHHGIGSFPVDHEGHILHAAYTDLFAFHQFYFPSLALCIVEIHAVDLGREQGRLIPAGTGTDLDYDILIIIGVLGQKQNLKFML</sequence>
<proteinExistence type="predicted"/>
<protein>
    <submittedName>
        <fullName evidence="1">Uncharacterized protein</fullName>
    </submittedName>
</protein>
<dbReference type="AlphaFoldDB" id="A0A645JUK3"/>
<comment type="caution">
    <text evidence="1">The sequence shown here is derived from an EMBL/GenBank/DDBJ whole genome shotgun (WGS) entry which is preliminary data.</text>
</comment>
<reference evidence="1" key="1">
    <citation type="submission" date="2019-08" db="EMBL/GenBank/DDBJ databases">
        <authorList>
            <person name="Kucharzyk K."/>
            <person name="Murdoch R.W."/>
            <person name="Higgins S."/>
            <person name="Loffler F."/>
        </authorList>
    </citation>
    <scope>NUCLEOTIDE SEQUENCE</scope>
</reference>
<accession>A0A645JUK3</accession>
<gene>
    <name evidence="1" type="ORF">SDC9_210686</name>
</gene>
<name>A0A645JUK3_9ZZZZ</name>
<evidence type="ECO:0000313" key="1">
    <source>
        <dbReference type="EMBL" id="MPN62933.1"/>
    </source>
</evidence>